<accession>A0A250EC20</accession>
<evidence type="ECO:0000313" key="1">
    <source>
        <dbReference type="EMBL" id="ATA69298.1"/>
    </source>
</evidence>
<dbReference type="KEGG" id="ccyn:CGC48_06200"/>
<reference evidence="1 2" key="1">
    <citation type="journal article" date="2017" name="Genome Announc.">
        <title>Twelve Complete Reference Genomes of Clinical Isolates in the Capnocytophaga Genus.</title>
        <authorList>
            <person name="Villarma A."/>
            <person name="Gulvik C.A."/>
            <person name="Rowe L.A."/>
            <person name="Sheth M."/>
            <person name="Juieng P."/>
            <person name="Nicholson A.C."/>
            <person name="Loparev V.N."/>
            <person name="McQuiston J.R."/>
        </authorList>
    </citation>
    <scope>NUCLEOTIDE SEQUENCE [LARGE SCALE GENOMIC DNA]</scope>
    <source>
        <strain evidence="1 2">G7591</strain>
    </source>
</reference>
<evidence type="ECO:0000313" key="2">
    <source>
        <dbReference type="Proteomes" id="UP000242855"/>
    </source>
</evidence>
<protein>
    <submittedName>
        <fullName evidence="1">Uncharacterized protein</fullName>
    </submittedName>
</protein>
<organism evidence="1 2">
    <name type="scientific">Capnocytophaga cynodegmi</name>
    <dbReference type="NCBI Taxonomy" id="28189"/>
    <lineage>
        <taxon>Bacteria</taxon>
        <taxon>Pseudomonadati</taxon>
        <taxon>Bacteroidota</taxon>
        <taxon>Flavobacteriia</taxon>
        <taxon>Flavobacteriales</taxon>
        <taxon>Flavobacteriaceae</taxon>
        <taxon>Capnocytophaga</taxon>
    </lineage>
</organism>
<gene>
    <name evidence="1" type="ORF">CGC48_06200</name>
</gene>
<sequence>MYFWLDPKVPKIQGFEYSAKNQFISLKISKLANAQTVEIFCVSFIDFFNASSPMPQYTHLKI</sequence>
<proteinExistence type="predicted"/>
<name>A0A250EC20_9FLAO</name>
<dbReference type="Proteomes" id="UP000242855">
    <property type="component" value="Chromosome"/>
</dbReference>
<dbReference type="AlphaFoldDB" id="A0A250EC20"/>
<dbReference type="EMBL" id="CP022378">
    <property type="protein sequence ID" value="ATA69298.1"/>
    <property type="molecule type" value="Genomic_DNA"/>
</dbReference>